<gene>
    <name evidence="12" type="ORF">DEHRE_00130</name>
</gene>
<dbReference type="PROSITE" id="PS51755">
    <property type="entry name" value="OMPR_PHOB"/>
    <property type="match status" value="1"/>
</dbReference>
<dbReference type="InterPro" id="IPR016032">
    <property type="entry name" value="Sig_transdc_resp-reg_C-effctor"/>
</dbReference>
<dbReference type="InterPro" id="IPR001789">
    <property type="entry name" value="Sig_transdc_resp-reg_receiver"/>
</dbReference>
<feature type="modified residue" description="4-aspartylphosphate" evidence="8">
    <location>
        <position position="53"/>
    </location>
</feature>
<dbReference type="Gene3D" id="6.10.250.690">
    <property type="match status" value="1"/>
</dbReference>
<sequence>MSKHILIADDNEAIVDILKSYVAKEGFIPVIAYDGEEALAMFYRYSPVLLLLDVMMPKKDGFEICREIRQSSNVPIIMVTAKSEDADRIMGLDIGADDYIVKPFSPAEVMARIRAVLRRIDLPEDDRKNDGRKNIVTFTGLEINLSDYTVQINGKPINLTKKELEIFWLLASNPGKVYSRENLLSSIWGYEYFGDARTVDTHIKRLRAKIDRLGASSWEIKTIWGVGYKFEVKHV</sequence>
<evidence type="ECO:0000256" key="9">
    <source>
        <dbReference type="PROSITE-ProRule" id="PRU01091"/>
    </source>
</evidence>
<dbReference type="SUPFAM" id="SSF46894">
    <property type="entry name" value="C-terminal effector domain of the bipartite response regulators"/>
    <property type="match status" value="1"/>
</dbReference>
<dbReference type="Pfam" id="PF00486">
    <property type="entry name" value="Trans_reg_C"/>
    <property type="match status" value="1"/>
</dbReference>
<dbReference type="Gene3D" id="3.40.50.2300">
    <property type="match status" value="1"/>
</dbReference>
<evidence type="ECO:0000313" key="12">
    <source>
        <dbReference type="EMBL" id="AHF08734.1"/>
    </source>
</evidence>
<organism evidence="12 13">
    <name type="scientific">Dehalobacter restrictus (strain DSM 9455 / PER-K23)</name>
    <dbReference type="NCBI Taxonomy" id="871738"/>
    <lineage>
        <taxon>Bacteria</taxon>
        <taxon>Bacillati</taxon>
        <taxon>Bacillota</taxon>
        <taxon>Clostridia</taxon>
        <taxon>Eubacteriales</taxon>
        <taxon>Desulfitobacteriaceae</taxon>
        <taxon>Dehalobacter</taxon>
    </lineage>
</organism>
<keyword evidence="3" id="KW-0902">Two-component regulatory system</keyword>
<keyword evidence="13" id="KW-1185">Reference proteome</keyword>
<evidence type="ECO:0000259" key="10">
    <source>
        <dbReference type="PROSITE" id="PS50110"/>
    </source>
</evidence>
<evidence type="ECO:0000259" key="11">
    <source>
        <dbReference type="PROSITE" id="PS51755"/>
    </source>
</evidence>
<evidence type="ECO:0000313" key="13">
    <source>
        <dbReference type="Proteomes" id="UP000018934"/>
    </source>
</evidence>
<accession>A0ABM5P2M0</accession>
<dbReference type="PROSITE" id="PS50110">
    <property type="entry name" value="RESPONSE_REGULATORY"/>
    <property type="match status" value="1"/>
</dbReference>
<keyword evidence="4" id="KW-0805">Transcription regulation</keyword>
<keyword evidence="2 8" id="KW-0597">Phosphoprotein</keyword>
<dbReference type="InterPro" id="IPR039420">
    <property type="entry name" value="WalR-like"/>
</dbReference>
<name>A0ABM5P2M0_DEHRP</name>
<dbReference type="CDD" id="cd00383">
    <property type="entry name" value="trans_reg_C"/>
    <property type="match status" value="1"/>
</dbReference>
<protein>
    <recommendedName>
        <fullName evidence="1">Stage 0 sporulation protein A homolog</fullName>
    </recommendedName>
</protein>
<dbReference type="EMBL" id="CP007033">
    <property type="protein sequence ID" value="AHF08734.1"/>
    <property type="molecule type" value="Genomic_DNA"/>
</dbReference>
<dbReference type="PANTHER" id="PTHR48111">
    <property type="entry name" value="REGULATOR OF RPOS"/>
    <property type="match status" value="1"/>
</dbReference>
<evidence type="ECO:0000256" key="5">
    <source>
        <dbReference type="ARBA" id="ARBA00023125"/>
    </source>
</evidence>
<dbReference type="RefSeq" id="WP_025204868.1">
    <property type="nucleotide sequence ID" value="NZ_CP007033.1"/>
</dbReference>
<evidence type="ECO:0000256" key="1">
    <source>
        <dbReference type="ARBA" id="ARBA00018672"/>
    </source>
</evidence>
<feature type="DNA-binding region" description="OmpR/PhoB-type" evidence="9">
    <location>
        <begin position="133"/>
        <end position="232"/>
    </location>
</feature>
<comment type="function">
    <text evidence="7">May play the central regulatory role in sporulation. It may be an element of the effector pathway responsible for the activation of sporulation genes in response to nutritional stress. Spo0A may act in concert with spo0H (a sigma factor) to control the expression of some genes that are critical to the sporulation process.</text>
</comment>
<evidence type="ECO:0000256" key="8">
    <source>
        <dbReference type="PROSITE-ProRule" id="PRU00169"/>
    </source>
</evidence>
<feature type="domain" description="OmpR/PhoB-type" evidence="11">
    <location>
        <begin position="133"/>
        <end position="232"/>
    </location>
</feature>
<evidence type="ECO:0000256" key="3">
    <source>
        <dbReference type="ARBA" id="ARBA00023012"/>
    </source>
</evidence>
<dbReference type="SMART" id="SM00862">
    <property type="entry name" value="Trans_reg_C"/>
    <property type="match status" value="1"/>
</dbReference>
<evidence type="ECO:0000256" key="7">
    <source>
        <dbReference type="ARBA" id="ARBA00024867"/>
    </source>
</evidence>
<keyword evidence="6" id="KW-0804">Transcription</keyword>
<evidence type="ECO:0000256" key="6">
    <source>
        <dbReference type="ARBA" id="ARBA00023163"/>
    </source>
</evidence>
<keyword evidence="5 9" id="KW-0238">DNA-binding</keyword>
<dbReference type="InterPro" id="IPR011006">
    <property type="entry name" value="CheY-like_superfamily"/>
</dbReference>
<dbReference type="Pfam" id="PF00072">
    <property type="entry name" value="Response_reg"/>
    <property type="match status" value="1"/>
</dbReference>
<feature type="domain" description="Response regulatory" evidence="10">
    <location>
        <begin position="4"/>
        <end position="117"/>
    </location>
</feature>
<dbReference type="Proteomes" id="UP000018934">
    <property type="component" value="Chromosome"/>
</dbReference>
<dbReference type="InterPro" id="IPR001867">
    <property type="entry name" value="OmpR/PhoB-type_DNA-bd"/>
</dbReference>
<dbReference type="SMART" id="SM00448">
    <property type="entry name" value="REC"/>
    <property type="match status" value="1"/>
</dbReference>
<dbReference type="InterPro" id="IPR036388">
    <property type="entry name" value="WH-like_DNA-bd_sf"/>
</dbReference>
<evidence type="ECO:0000256" key="4">
    <source>
        <dbReference type="ARBA" id="ARBA00023015"/>
    </source>
</evidence>
<proteinExistence type="predicted"/>
<dbReference type="PANTHER" id="PTHR48111:SF1">
    <property type="entry name" value="TWO-COMPONENT RESPONSE REGULATOR ORR33"/>
    <property type="match status" value="1"/>
</dbReference>
<dbReference type="Gene3D" id="1.10.10.10">
    <property type="entry name" value="Winged helix-like DNA-binding domain superfamily/Winged helix DNA-binding domain"/>
    <property type="match status" value="1"/>
</dbReference>
<evidence type="ECO:0000256" key="2">
    <source>
        <dbReference type="ARBA" id="ARBA00022553"/>
    </source>
</evidence>
<dbReference type="SUPFAM" id="SSF52172">
    <property type="entry name" value="CheY-like"/>
    <property type="match status" value="1"/>
</dbReference>
<reference evidence="12 13" key="1">
    <citation type="journal article" date="2013" name="Stand. Genomic Sci.">
        <title>Complete genome sequence of Dehalobacter restrictus PER-K23(T.).</title>
        <authorList>
            <person name="Kruse T."/>
            <person name="Maillard J."/>
            <person name="Goodwin L."/>
            <person name="Woyke T."/>
            <person name="Teshima H."/>
            <person name="Bruce D."/>
            <person name="Detter C."/>
            <person name="Tapia R."/>
            <person name="Han C."/>
            <person name="Huntemann M."/>
            <person name="Wei C.L."/>
            <person name="Han J."/>
            <person name="Chen A."/>
            <person name="Kyrpides N."/>
            <person name="Szeto E."/>
            <person name="Markowitz V."/>
            <person name="Ivanova N."/>
            <person name="Pagani I."/>
            <person name="Pati A."/>
            <person name="Pitluck S."/>
            <person name="Nolan M."/>
            <person name="Holliger C."/>
            <person name="Smidt H."/>
        </authorList>
    </citation>
    <scope>NUCLEOTIDE SEQUENCE [LARGE SCALE GENOMIC DNA]</scope>
    <source>
        <strain evidence="13">DSM 9455</strain>
    </source>
</reference>